<sequence length="677" mass="78305">MESPKYDYEEHEEDRNQKKIMDDLNQSKIEALKQEIASMKKLLQKRNQSAEEKEEQLKTFQHERSQAKEKSGSRKRGLEKKIEEIRKKNEQIIQHNEDAQEARNKRVEEIREKKEKMKKESPANDTTPVVSEELEAQYQEQISELNHKLDTTKLEISIIVNKNKDIERQIKEAKDKGEDITNHKEEYLQQIVNLQEKLVEMSKEKNKLLKEKEELEEQLKLSKMGEHSEKGNSMIGEIEDGNKIMSRNLKIVNQKCCEVKKRIALKQFELDKLKESYANLLYDLKKKNNHSDSAYGVVQGEIDEYKQKIKALEGKMETIVHMEEVVPFPVSDDDFKCLNNMFMSKEKAFREAVRECQEVAKKTFSKQETLFHFECEFRTRKAELRDWQNKIARRKEELKSAIEENEKNINDGIILIEEEINVEQIRHMSNLKEQQFACKENQSTKTISELENVNEEPSTSKHSEIVLEKNEVEASASKKIETEIKESEICIQSSEDMRDEVEIEGELLESNASARQELSSNDLDDMKEDLNWSISRDSKDTELGNCSQLDESSENNTLDKSSDEKITLNKKKQSNGSVNIEEKLSKMEKFDEKNDGGALNIINSSIGNESTFLGDDIDCSRRKGNSALMNSNCSFGDESSFDESNLGNGFKNVNSSINIGNNLANELMFADADKENR</sequence>
<organism evidence="3">
    <name type="scientific">Cacopsylla melanoneura</name>
    <dbReference type="NCBI Taxonomy" id="428564"/>
    <lineage>
        <taxon>Eukaryota</taxon>
        <taxon>Metazoa</taxon>
        <taxon>Ecdysozoa</taxon>
        <taxon>Arthropoda</taxon>
        <taxon>Hexapoda</taxon>
        <taxon>Insecta</taxon>
        <taxon>Pterygota</taxon>
        <taxon>Neoptera</taxon>
        <taxon>Paraneoptera</taxon>
        <taxon>Hemiptera</taxon>
        <taxon>Sternorrhyncha</taxon>
        <taxon>Psylloidea</taxon>
        <taxon>Psyllidae</taxon>
        <taxon>Psyllinae</taxon>
        <taxon>Cacopsylla</taxon>
    </lineage>
</organism>
<dbReference type="EMBL" id="HBUF01218319">
    <property type="protein sequence ID" value="CAG6668200.1"/>
    <property type="molecule type" value="Transcribed_RNA"/>
</dbReference>
<evidence type="ECO:0000313" key="3">
    <source>
        <dbReference type="EMBL" id="CAG6668200.1"/>
    </source>
</evidence>
<name>A0A8D8SE81_9HEMI</name>
<evidence type="ECO:0000256" key="1">
    <source>
        <dbReference type="SAM" id="Coils"/>
    </source>
</evidence>
<accession>A0A8D8SE81</accession>
<dbReference type="EMBL" id="HBUF01385863">
    <property type="protein sequence ID" value="CAG6732152.1"/>
    <property type="molecule type" value="Transcribed_RNA"/>
</dbReference>
<feature type="region of interest" description="Disordered" evidence="2">
    <location>
        <begin position="534"/>
        <end position="564"/>
    </location>
</feature>
<dbReference type="AlphaFoldDB" id="A0A8D8SE81"/>
<proteinExistence type="predicted"/>
<feature type="compositionally biased region" description="Basic and acidic residues" evidence="2">
    <location>
        <begin position="1"/>
        <end position="22"/>
    </location>
</feature>
<protein>
    <submittedName>
        <fullName evidence="3">Uncharacterized protein</fullName>
    </submittedName>
</protein>
<feature type="region of interest" description="Disordered" evidence="2">
    <location>
        <begin position="42"/>
        <end position="82"/>
    </location>
</feature>
<reference evidence="3" key="1">
    <citation type="submission" date="2021-05" db="EMBL/GenBank/DDBJ databases">
        <authorList>
            <person name="Alioto T."/>
            <person name="Alioto T."/>
            <person name="Gomez Garrido J."/>
        </authorList>
    </citation>
    <scope>NUCLEOTIDE SEQUENCE</scope>
</reference>
<keyword evidence="1" id="KW-0175">Coiled coil</keyword>
<feature type="coiled-coil region" evidence="1">
    <location>
        <begin position="295"/>
        <end position="322"/>
    </location>
</feature>
<feature type="compositionally biased region" description="Basic and acidic residues" evidence="2">
    <location>
        <begin position="48"/>
        <end position="72"/>
    </location>
</feature>
<evidence type="ECO:0000256" key="2">
    <source>
        <dbReference type="SAM" id="MobiDB-lite"/>
    </source>
</evidence>
<feature type="compositionally biased region" description="Polar residues" evidence="2">
    <location>
        <begin position="544"/>
        <end position="559"/>
    </location>
</feature>
<feature type="region of interest" description="Disordered" evidence="2">
    <location>
        <begin position="1"/>
        <end position="23"/>
    </location>
</feature>